<accession>A0A670Z765</accession>
<evidence type="ECO:0000313" key="2">
    <source>
        <dbReference type="Proteomes" id="UP000472273"/>
    </source>
</evidence>
<keyword evidence="2" id="KW-1185">Reference proteome</keyword>
<proteinExistence type="predicted"/>
<dbReference type="Ensembl" id="ENSPTXT00000017424.1">
    <property type="protein sequence ID" value="ENSPTXP00000016906.1"/>
    <property type="gene ID" value="ENSPTXG00000011660.1"/>
</dbReference>
<name>A0A670Z765_PSETE</name>
<protein>
    <submittedName>
        <fullName evidence="1">Uncharacterized protein</fullName>
    </submittedName>
</protein>
<organism evidence="1 2">
    <name type="scientific">Pseudonaja textilis</name>
    <name type="common">Eastern brown snake</name>
    <dbReference type="NCBI Taxonomy" id="8673"/>
    <lineage>
        <taxon>Eukaryota</taxon>
        <taxon>Metazoa</taxon>
        <taxon>Chordata</taxon>
        <taxon>Craniata</taxon>
        <taxon>Vertebrata</taxon>
        <taxon>Euteleostomi</taxon>
        <taxon>Lepidosauria</taxon>
        <taxon>Squamata</taxon>
        <taxon>Bifurcata</taxon>
        <taxon>Unidentata</taxon>
        <taxon>Episquamata</taxon>
        <taxon>Toxicofera</taxon>
        <taxon>Serpentes</taxon>
        <taxon>Colubroidea</taxon>
        <taxon>Elapidae</taxon>
        <taxon>Hydrophiinae</taxon>
        <taxon>Pseudonaja</taxon>
    </lineage>
</organism>
<evidence type="ECO:0000313" key="1">
    <source>
        <dbReference type="Ensembl" id="ENSPTXP00000016906.1"/>
    </source>
</evidence>
<dbReference type="Proteomes" id="UP000472273">
    <property type="component" value="Unplaced"/>
</dbReference>
<reference evidence="1" key="2">
    <citation type="submission" date="2025-09" db="UniProtKB">
        <authorList>
            <consortium name="Ensembl"/>
        </authorList>
    </citation>
    <scope>IDENTIFICATION</scope>
</reference>
<dbReference type="AlphaFoldDB" id="A0A670Z765"/>
<sequence>MAPRVSLASQAGKSRESEGVAILNEENATHLDLSQDQVQIQGWQRQKLLEGLFLGEAEEDQVSLGPPGIFKEGSAVTGGRWEGAGDYREGSSVWPDLVSLGLNWHF</sequence>
<reference evidence="1" key="1">
    <citation type="submission" date="2025-08" db="UniProtKB">
        <authorList>
            <consortium name="Ensembl"/>
        </authorList>
    </citation>
    <scope>IDENTIFICATION</scope>
</reference>